<evidence type="ECO:0000259" key="2">
    <source>
        <dbReference type="PROSITE" id="PS51534"/>
    </source>
</evidence>
<evidence type="ECO:0000313" key="3">
    <source>
        <dbReference type="EMBL" id="ABK61257.1"/>
    </source>
</evidence>
<dbReference type="KEGG" id="cno:NT01CX_1434"/>
<dbReference type="Gene3D" id="3.40.50.10140">
    <property type="entry name" value="Toll/interleukin-1 receptor homology (TIR) domain"/>
    <property type="match status" value="1"/>
</dbReference>
<dbReference type="RefSeq" id="WP_011721523.1">
    <property type="nucleotide sequence ID" value="NC_008593.1"/>
</dbReference>
<dbReference type="SUPFAM" id="SSF52200">
    <property type="entry name" value="Toll/Interleukin receptor TIR domain"/>
    <property type="match status" value="1"/>
</dbReference>
<gene>
    <name evidence="3" type="ordered locus">NT01CX_1434</name>
</gene>
<dbReference type="InterPro" id="IPR013568">
    <property type="entry name" value="SEFIR_dom"/>
</dbReference>
<reference evidence="3 4" key="1">
    <citation type="journal article" date="2006" name="Nat. Biotechnol.">
        <title>The genome and transcriptomes of the anti-tumor agent Clostridium novyi-NT.</title>
        <authorList>
            <person name="Bettegowda C."/>
            <person name="Huang X."/>
            <person name="Lin J."/>
            <person name="Cheong I."/>
            <person name="Kohli M."/>
            <person name="Szabo S.A."/>
            <person name="Zhang X."/>
            <person name="Diaz L.A. Jr."/>
            <person name="Velculescu V.E."/>
            <person name="Parmigiani G."/>
            <person name="Kinzler K.W."/>
            <person name="Vogelstein B."/>
            <person name="Zhou S."/>
        </authorList>
    </citation>
    <scope>NUCLEOTIDE SEQUENCE [LARGE SCALE GENOMIC DNA]</scope>
    <source>
        <strain evidence="3 4">NT</strain>
    </source>
</reference>
<dbReference type="PROSITE" id="PS51534">
    <property type="entry name" value="SEFIR"/>
    <property type="match status" value="1"/>
</dbReference>
<dbReference type="Pfam" id="PF08357">
    <property type="entry name" value="SEFIR"/>
    <property type="match status" value="1"/>
</dbReference>
<name>A0PYR3_CLONN</name>
<evidence type="ECO:0000259" key="1">
    <source>
        <dbReference type="PROSITE" id="PS50104"/>
    </source>
</evidence>
<sequence length="179" mass="20782">MPKVFISYSHDSQELEEKVKNLADILIEYGIQTEIDQYTTNPVQGWPQYMLENILKSDYILCVCTENYKKRFENEEKIGVGLGAKFEGKYITQILYSDEYNEKVLPILFTDNDSIPLALQPYTYYKLYQNGEFEKLYRYITGQPLTKKPQLGSIISLDSKNEGILSKIKFGNSSELKKN</sequence>
<feature type="domain" description="TIR" evidence="1">
    <location>
        <begin position="1"/>
        <end position="141"/>
    </location>
</feature>
<protein>
    <submittedName>
        <fullName evidence="3">Uncharacterized protein</fullName>
    </submittedName>
</protein>
<dbReference type="PROSITE" id="PS50104">
    <property type="entry name" value="TIR"/>
    <property type="match status" value="1"/>
</dbReference>
<dbReference type="Proteomes" id="UP000008220">
    <property type="component" value="Chromosome"/>
</dbReference>
<dbReference type="GO" id="GO:0007165">
    <property type="term" value="P:signal transduction"/>
    <property type="evidence" value="ECO:0007669"/>
    <property type="project" value="InterPro"/>
</dbReference>
<accession>A0PYR3</accession>
<keyword evidence="4" id="KW-1185">Reference proteome</keyword>
<evidence type="ECO:0000313" key="4">
    <source>
        <dbReference type="Proteomes" id="UP000008220"/>
    </source>
</evidence>
<dbReference type="EMBL" id="CP000382">
    <property type="protein sequence ID" value="ABK61257.1"/>
    <property type="molecule type" value="Genomic_DNA"/>
</dbReference>
<dbReference type="InterPro" id="IPR000157">
    <property type="entry name" value="TIR_dom"/>
</dbReference>
<dbReference type="STRING" id="386415.NT01CX_1434"/>
<proteinExistence type="predicted"/>
<dbReference type="AlphaFoldDB" id="A0PYR3"/>
<organism evidence="3 4">
    <name type="scientific">Clostridium novyi (strain NT)</name>
    <dbReference type="NCBI Taxonomy" id="386415"/>
    <lineage>
        <taxon>Bacteria</taxon>
        <taxon>Bacillati</taxon>
        <taxon>Bacillota</taxon>
        <taxon>Clostridia</taxon>
        <taxon>Eubacteriales</taxon>
        <taxon>Clostridiaceae</taxon>
        <taxon>Clostridium</taxon>
    </lineage>
</organism>
<feature type="domain" description="SEFIR" evidence="2">
    <location>
        <begin position="1"/>
        <end position="136"/>
    </location>
</feature>
<dbReference type="InterPro" id="IPR035897">
    <property type="entry name" value="Toll_tir_struct_dom_sf"/>
</dbReference>
<dbReference type="HOGENOM" id="CLU_1500985_0_0_9"/>
<dbReference type="eggNOG" id="COG0775">
    <property type="taxonomic scope" value="Bacteria"/>
</dbReference>
<dbReference type="PATRIC" id="fig|386415.7.peg.541"/>